<protein>
    <submittedName>
        <fullName evidence="1">DUF429 domain-containing protein</fullName>
    </submittedName>
</protein>
<reference evidence="1 2" key="1">
    <citation type="journal article" date="2019" name="Int. J. Syst. Evol. Microbiol.">
        <title>The Global Catalogue of Microorganisms (GCM) 10K type strain sequencing project: providing services to taxonomists for standard genome sequencing and annotation.</title>
        <authorList>
            <consortium name="The Broad Institute Genomics Platform"/>
            <consortium name="The Broad Institute Genome Sequencing Center for Infectious Disease"/>
            <person name="Wu L."/>
            <person name="Ma J."/>
        </authorList>
    </citation>
    <scope>NUCLEOTIDE SEQUENCE [LARGE SCALE GENOMIC DNA]</scope>
    <source>
        <strain evidence="1 2">JCM 6305</strain>
    </source>
</reference>
<proteinExistence type="predicted"/>
<evidence type="ECO:0000313" key="1">
    <source>
        <dbReference type="EMBL" id="GAA2434933.1"/>
    </source>
</evidence>
<dbReference type="RefSeq" id="WP_344321554.1">
    <property type="nucleotide sequence ID" value="NZ_BAAASZ010000017.1"/>
</dbReference>
<evidence type="ECO:0000313" key="2">
    <source>
        <dbReference type="Proteomes" id="UP001501638"/>
    </source>
</evidence>
<name>A0ABN3JMP6_9ACTN</name>
<organism evidence="1 2">
    <name type="scientific">Streptomyces macrosporus</name>
    <dbReference type="NCBI Taxonomy" id="44032"/>
    <lineage>
        <taxon>Bacteria</taxon>
        <taxon>Bacillati</taxon>
        <taxon>Actinomycetota</taxon>
        <taxon>Actinomycetes</taxon>
        <taxon>Kitasatosporales</taxon>
        <taxon>Streptomycetaceae</taxon>
        <taxon>Streptomyces</taxon>
    </lineage>
</organism>
<accession>A0ABN3JMP6</accession>
<gene>
    <name evidence="1" type="ORF">GCM10010405_17500</name>
</gene>
<dbReference type="Pfam" id="PF04250">
    <property type="entry name" value="DUF429"/>
    <property type="match status" value="1"/>
</dbReference>
<dbReference type="Proteomes" id="UP001501638">
    <property type="component" value="Unassembled WGS sequence"/>
</dbReference>
<dbReference type="InterPro" id="IPR007362">
    <property type="entry name" value="DUF429"/>
</dbReference>
<sequence>MRTVGVDLAAGERTTAAAVVVWNGPTAVVEPPRRRCADDELIDLLAGLRPGERAGVDCPFGWPIPFVRALTAHAAHETWPGRGRPGADHRATLRHRRTDVWVRRQLGPGARPPLSVSFDKLGATAARWAHLADALAARGQEVDRRGTGRIVEVYPAAARLRWGLAGERSMAALRRAAPWLGCEPDVEREYDRDEHAFDALIAALVARAVARGLTRWPTGEDREAARIEGWIHLPEPDSLSRLPREDRGRPS</sequence>
<dbReference type="EMBL" id="BAAASZ010000017">
    <property type="protein sequence ID" value="GAA2434933.1"/>
    <property type="molecule type" value="Genomic_DNA"/>
</dbReference>
<comment type="caution">
    <text evidence="1">The sequence shown here is derived from an EMBL/GenBank/DDBJ whole genome shotgun (WGS) entry which is preliminary data.</text>
</comment>
<keyword evidence="2" id="KW-1185">Reference proteome</keyword>